<feature type="compositionally biased region" description="Basic and acidic residues" evidence="6">
    <location>
        <begin position="1536"/>
        <end position="1587"/>
    </location>
</feature>
<feature type="region of interest" description="Disordered" evidence="6">
    <location>
        <begin position="140"/>
        <end position="258"/>
    </location>
</feature>
<keyword evidence="5" id="KW-0539">Nucleus</keyword>
<feature type="compositionally biased region" description="Basic and acidic residues" evidence="6">
    <location>
        <begin position="2632"/>
        <end position="2646"/>
    </location>
</feature>
<feature type="region of interest" description="Disordered" evidence="6">
    <location>
        <begin position="2599"/>
        <end position="2676"/>
    </location>
</feature>
<evidence type="ECO:0000256" key="1">
    <source>
        <dbReference type="ARBA" id="ARBA00004123"/>
    </source>
</evidence>
<keyword evidence="3" id="KW-0238">DNA-binding</keyword>
<feature type="compositionally biased region" description="Polar residues" evidence="6">
    <location>
        <begin position="443"/>
        <end position="453"/>
    </location>
</feature>
<feature type="compositionally biased region" description="Basic and acidic residues" evidence="6">
    <location>
        <begin position="91"/>
        <end position="107"/>
    </location>
</feature>
<feature type="domain" description="AP2/ERF" evidence="7">
    <location>
        <begin position="850"/>
        <end position="898"/>
    </location>
</feature>
<feature type="compositionally biased region" description="Basic and acidic residues" evidence="6">
    <location>
        <begin position="2728"/>
        <end position="2743"/>
    </location>
</feature>
<feature type="compositionally biased region" description="Basic and acidic residues" evidence="6">
    <location>
        <begin position="1421"/>
        <end position="1443"/>
    </location>
</feature>
<evidence type="ECO:0000259" key="7">
    <source>
        <dbReference type="Pfam" id="PF00847"/>
    </source>
</evidence>
<feature type="compositionally biased region" description="Polar residues" evidence="6">
    <location>
        <begin position="835"/>
        <end position="845"/>
    </location>
</feature>
<feature type="compositionally biased region" description="Low complexity" evidence="6">
    <location>
        <begin position="1215"/>
        <end position="1233"/>
    </location>
</feature>
<feature type="region of interest" description="Disordered" evidence="6">
    <location>
        <begin position="1978"/>
        <end position="2000"/>
    </location>
</feature>
<feature type="compositionally biased region" description="Polar residues" evidence="6">
    <location>
        <begin position="701"/>
        <end position="717"/>
    </location>
</feature>
<feature type="compositionally biased region" description="Acidic residues" evidence="6">
    <location>
        <begin position="1517"/>
        <end position="1534"/>
    </location>
</feature>
<dbReference type="GeneID" id="13440180"/>
<feature type="region of interest" description="Disordered" evidence="6">
    <location>
        <begin position="1"/>
        <end position="30"/>
    </location>
</feature>
<evidence type="ECO:0000256" key="2">
    <source>
        <dbReference type="ARBA" id="ARBA00023015"/>
    </source>
</evidence>
<dbReference type="Proteomes" id="UP000007494">
    <property type="component" value="Chromosome IX"/>
</dbReference>
<feature type="compositionally biased region" description="Basic and acidic residues" evidence="6">
    <location>
        <begin position="175"/>
        <end position="192"/>
    </location>
</feature>
<organism evidence="8 10">
    <name type="scientific">Neospora caninum (strain Liverpool)</name>
    <dbReference type="NCBI Taxonomy" id="572307"/>
    <lineage>
        <taxon>Eukaryota</taxon>
        <taxon>Sar</taxon>
        <taxon>Alveolata</taxon>
        <taxon>Apicomplexa</taxon>
        <taxon>Conoidasida</taxon>
        <taxon>Coccidia</taxon>
        <taxon>Eucoccidiorida</taxon>
        <taxon>Eimeriorina</taxon>
        <taxon>Sarcocystidae</taxon>
        <taxon>Neospora</taxon>
    </lineage>
</organism>
<feature type="region of interest" description="Disordered" evidence="6">
    <location>
        <begin position="1502"/>
        <end position="1633"/>
    </location>
</feature>
<dbReference type="EMBL" id="FR823385">
    <property type="protein sequence ID" value="CBZ51195.1"/>
    <property type="molecule type" value="Genomic_DNA"/>
</dbReference>
<feature type="region of interest" description="Disordered" evidence="6">
    <location>
        <begin position="1352"/>
        <end position="1476"/>
    </location>
</feature>
<feature type="compositionally biased region" description="Basic and acidic residues" evidence="6">
    <location>
        <begin position="504"/>
        <end position="530"/>
    </location>
</feature>
<evidence type="ECO:0000256" key="5">
    <source>
        <dbReference type="ARBA" id="ARBA00023242"/>
    </source>
</evidence>
<sequence>MSGDGATTSTESLGLPFAPPTSTLLRPPGVGQGNYTGLPVHAVDSGMLDRHAPTGGVDGQLYVLPHQALPLQTQLRAPSTLVQVQPGGETELARKGDEGRQPGKFDSPKPGSHAHSFGNALLVNPQLVTPFLQERLCPLSQRPALSPPGPPGLATGPPLRDATSDALATASPSRAADDSKGPDTKGELRHGGCGDSQTAAENSGATPGVRPPDARLLTATPRVPAANSDQGRENVSNQRRPDDGVAGTPGVRETPSSAACARLLPGTAERRGGPLPLKPSAPEHERLGEGLCAQTLAGGDSPFSNPERGFLPPAGTSELVAESVPHSRALPLGEFRPGVDTPGSLPMPHRDAAVANPGRQALQTGEKAGETLATPAVSRLPSQDRVNAPCPRDRSETEETPSFASRCLASATSQLTSAGPSLEENRSGLVASTSSAAGSPSGIFSQSQGSASPATDVPFPAHPPSAAGPSPAGAPADPAAFARSRGPAGLLPGGAPGATSQAGRGDREDQDRGREGRPEQEGLWERHAAEATRGLLAGVPHAAGTSDEAGQTAHGIDPGRRPYLQDRYAHPAGPNVASGAEDLNSGPSSEASAQASATPTLRPPFPDAGLPRPFLGTDFASASVSASSAGSATPRPPAPLTSHYPNPCGPSAPGGALSPHAQQQFRFPPGHPPLPTNFRGPQPGAGSSRPPFPQYPPSIRGPTSGTGTPQSPAQPSVLSPAPASTAVSASPLSASTAASTAASCGTASSASPLPVGFQNPFPLRPAAPRDRGDGAPGRDGEGLGLVSPGVASGPATPRAPRPLLPVSGKGSATHPRNPQGPFPAASPCLSAPVRGSQTPGPLQPNRFLSSVSGVVYDKGGEKWIARWSENGKPFKKTFAVGKHGFEGARKMAEESRLQALYAKQRSSGASRLPASLSAKTAFLCRSAAVVDRDKGEVADAKSLYEKPGGDGAFHDQGWTDAGAKPSSVEGDSASGLGNRDRSRAPPGLAESSPGDGEGLPAPGPTFPGSAHVHGGLGGSVSRFSPQYQASFRLYDGGLPSAPLPREAVPQPADPHLATAALGAALASPAPLAAEGAMAFTPGLAAPPRAPAGGSAGPHSPRELSGGPAGLPLPGASPEGCGTECAPIPPAESAGKGKVEGVVGSGSSSARRRRKREERDEKLGLGDTKAAPKKALRTGALLAALGSEGLPGHAERPGDPPEEEGRLPIGLPSFYATAPLPSSRSPSTASLASLNDKAAGASPAVQRADLGGAPFSPPAPPFPAAEGGKPEGEGRAPSVPPAQVKGDPDQDGRARSGEQAGRLGVSLPAASASQKRPQKQLTRQIQRQQQLFRQQEALLHTQAELFSRLVRRRARQQRNDLRRRTAKDIASLRRRPDPRLSALRDCLVASARAPSLKREKREGFRGSAGEAGQSRDAPAGGPRERALKTEGTERGEGRDERPAVSEETEGDSVREPGAKHEGHGVSGGYPPPWWLIPPDEELKAAETLRALRVQRRAAAREGKLLQAVLEDRRREQAASEESEGTETEADAEACDAAETHEPPARRSAEDTEKAEHVREGEKEGSSEAEMEASRRTADEEEARPHGPAEKCPSAGRERDASPPKLPKTVRFAEILSTPSSGEVETGRPAEEEPSTEILEGATGAESVPVPLFPTPPSSSPLFPCTAAQLADLCMHTLYALGAVRPHWRRQDRRRPFGWHISQIKPDLILPPLQASRIIRCASSPAPSASLAPPCGWDAGSPADDAPPLLVYGDETSSMLRSYVDAFRPLFSSPSSPPPEFLHLSSGDVQVAIWQLDAGGRAAVIDGVLLALDALYELQTGRRLRLPLSSAAVSTPHAPSFALHAPAKQDSSPGNLQKNPVAPGSLASLRVDPAPNSPAAVPGQSHVSAWRQAPAEFAFEAASTQLQDRENEKRSEATLQSPSTAATLAPPQSVACVAAREENLVLAYNPEAKVLRQVNYLAVGVRVFIQLAVVEQALDPPKKRQAVPGEEKSALSSGSDDAALAGSGKEQINLCALFVTVPGPSVSTAASKPHYVIAELVDRRFQLPCGEQFLFRPLPLAAAAPAALLAFTPARVRELLRLGAMCLTRFTEKESGKRPRGGQRMCTASSFFYSPPPIDMSQLASFSTASTSTQTPPAPDSAPGSSGSSAVSPESPASSASPPPSTGKVRGHGTSPCRDVSFPEPRVSSPSPRLAPGASEAAVSPSGTSGPAAPASGPGRPAKPVCCPAAPAFATVCRCKCSHRRHELQAEIKQKLKQDKKRCLALIREYPDLSLLVGARQPASREKETLPKRQTPQERRAATPSGAQTPSIPGIPTAKSDGQSPSFLASASASGFLAFARTSQLEILAYLVGVDPWKFAKNRQDAPKPEEIPQLLARYKAAVRTPEYGRLLQKWKTGHSEQTSNTRSGDAKDNDGFLSPAVSPPGRRKHGKDPSVSPAAAASAPAPGHAPSGAPSAASGLQAAPTALGGEGDKEGQVPQVSPRSLELDAGARGPSSSMQAPALTPPGAHAASSRQSGCPPPWLLPLVPPGGTRLTLSPQVHEELLRIQTAMTQLTLGTAICVRVKALLGLPAGTEQHIRGVVTRNALKFPWELAEPSLGPAGAPAGGAEPGVLGTNSQRAGAKLGAVSSDEASGEKREKLGFKRGVDADSALASERKESEGVRAGLSATQPDSGEEGAGYVTLSLNNRKEEFILSFREVQCLVAQDDLRLVRTRARQWVSSFGASQPGADRKGGDKEEEKEAGGRTRKYVADDDFF</sequence>
<dbReference type="GO" id="GO:0003700">
    <property type="term" value="F:DNA-binding transcription factor activity"/>
    <property type="evidence" value="ECO:0007669"/>
    <property type="project" value="InterPro"/>
</dbReference>
<reference evidence="10" key="3">
    <citation type="journal article" date="2012" name="PLoS Pathog.">
        <title>Comparative genomics of the apicomplexan parasites Toxoplasma gondii and Neospora caninum: Coccidia differing in host range and transmission strategy.</title>
        <authorList>
            <person name="Reid A.J."/>
            <person name="Vermont S.J."/>
            <person name="Cotton J.A."/>
            <person name="Harris D."/>
            <person name="Hill-Cawthorne G.A."/>
            <person name="Konen-Waisman S."/>
            <person name="Latham S.M."/>
            <person name="Mourier T."/>
            <person name="Norton R."/>
            <person name="Quail M.A."/>
            <person name="Sanders M."/>
            <person name="Shanmugam D."/>
            <person name="Sohal A."/>
            <person name="Wasmuth J.D."/>
            <person name="Brunk B."/>
            <person name="Grigg M.E."/>
            <person name="Howard J.C."/>
            <person name="Parkinson J."/>
            <person name="Roos D.S."/>
            <person name="Trees A.J."/>
            <person name="Berriman M."/>
            <person name="Pain A."/>
            <person name="Wastling J.M."/>
        </authorList>
    </citation>
    <scope>NUCLEOTIDE SEQUENCE [LARGE SCALE GENOMIC DNA]</scope>
    <source>
        <strain evidence="10">Liverpool</strain>
    </source>
</reference>
<dbReference type="eggNOG" id="ENOG502T1SB">
    <property type="taxonomic scope" value="Eukaryota"/>
</dbReference>
<evidence type="ECO:0000256" key="4">
    <source>
        <dbReference type="ARBA" id="ARBA00023163"/>
    </source>
</evidence>
<feature type="compositionally biased region" description="Basic and acidic residues" evidence="6">
    <location>
        <begin position="767"/>
        <end position="781"/>
    </location>
</feature>
<dbReference type="Pfam" id="PF00847">
    <property type="entry name" value="AP2"/>
    <property type="match status" value="1"/>
</dbReference>
<feature type="compositionally biased region" description="Polar residues" evidence="6">
    <location>
        <begin position="1"/>
        <end position="12"/>
    </location>
</feature>
<feature type="compositionally biased region" description="Basic and acidic residues" evidence="6">
    <location>
        <begin position="557"/>
        <end position="569"/>
    </location>
</feature>
<feature type="compositionally biased region" description="Basic and acidic residues" evidence="6">
    <location>
        <begin position="1192"/>
        <end position="1205"/>
    </location>
</feature>
<feature type="region of interest" description="Disordered" evidence="6">
    <location>
        <begin position="370"/>
        <end position="845"/>
    </location>
</feature>
<feature type="compositionally biased region" description="Basic and acidic residues" evidence="6">
    <location>
        <begin position="1502"/>
        <end position="1516"/>
    </location>
</feature>
<dbReference type="OMA" id="KWIARWS"/>
<feature type="compositionally biased region" description="Polar residues" evidence="6">
    <location>
        <begin position="227"/>
        <end position="238"/>
    </location>
</feature>
<feature type="region of interest" description="Disordered" evidence="6">
    <location>
        <begin position="265"/>
        <end position="284"/>
    </location>
</feature>
<feature type="region of interest" description="Disordered" evidence="6">
    <location>
        <begin position="2124"/>
        <end position="2220"/>
    </location>
</feature>
<name>F0VC61_NEOCL</name>
<dbReference type="InParanoid" id="F0VC61"/>
<dbReference type="EMBL" id="LN714484">
    <property type="protein sequence ID" value="CEL68508.1"/>
    <property type="molecule type" value="Genomic_DNA"/>
</dbReference>
<dbReference type="InterPro" id="IPR001471">
    <property type="entry name" value="AP2/ERF_dom"/>
</dbReference>
<feature type="compositionally biased region" description="Basic and acidic residues" evidence="6">
    <location>
        <begin position="1905"/>
        <end position="1914"/>
    </location>
</feature>
<feature type="compositionally biased region" description="Low complexity" evidence="6">
    <location>
        <begin position="1132"/>
        <end position="1148"/>
    </location>
</feature>
<keyword evidence="10" id="KW-1185">Reference proteome</keyword>
<comment type="subcellular location">
    <subcellularLocation>
        <location evidence="1">Nucleus</location>
    </subcellularLocation>
</comment>
<feature type="compositionally biased region" description="Low complexity" evidence="6">
    <location>
        <begin position="464"/>
        <end position="490"/>
    </location>
</feature>
<feature type="region of interest" description="Disordered" evidence="6">
    <location>
        <begin position="2392"/>
        <end position="2523"/>
    </location>
</feature>
<dbReference type="GO" id="GO:0005634">
    <property type="term" value="C:nucleus"/>
    <property type="evidence" value="ECO:0007669"/>
    <property type="project" value="UniProtKB-SubCell"/>
</dbReference>
<protein>
    <submittedName>
        <fullName evidence="9">AP2 domain transcription factor AP2IX-7</fullName>
    </submittedName>
</protein>
<gene>
    <name evidence="9" type="ORF">BN1204_042620</name>
    <name evidence="8" type="ORF">NCLIV_042620</name>
</gene>
<feature type="region of interest" description="Disordered" evidence="6">
    <location>
        <begin position="1900"/>
        <end position="1924"/>
    </location>
</feature>
<feature type="compositionally biased region" description="Basic and acidic residues" evidence="6">
    <location>
        <begin position="1356"/>
        <end position="1377"/>
    </location>
</feature>
<feature type="compositionally biased region" description="Polar residues" evidence="6">
    <location>
        <begin position="410"/>
        <end position="419"/>
    </location>
</feature>
<dbReference type="RefSeq" id="XP_003881228.1">
    <property type="nucleotide sequence ID" value="XM_003881179.1"/>
</dbReference>
<accession>F0VC61</accession>
<feature type="region of interest" description="Disordered" evidence="6">
    <location>
        <begin position="2276"/>
        <end position="2324"/>
    </location>
</feature>
<feature type="compositionally biased region" description="Polar residues" evidence="6">
    <location>
        <begin position="1847"/>
        <end position="1856"/>
    </location>
</feature>
<feature type="region of interest" description="Disordered" evidence="6">
    <location>
        <begin position="942"/>
        <end position="1021"/>
    </location>
</feature>
<feature type="compositionally biased region" description="Polar residues" evidence="6">
    <location>
        <begin position="585"/>
        <end position="599"/>
    </location>
</feature>
<feature type="compositionally biased region" description="Basic and acidic residues" evidence="6">
    <location>
        <begin position="1285"/>
        <end position="1295"/>
    </location>
</feature>
<proteinExistence type="predicted"/>
<feature type="region of interest" description="Disordered" evidence="6">
    <location>
        <begin position="2720"/>
        <end position="2755"/>
    </location>
</feature>
<evidence type="ECO:0000256" key="6">
    <source>
        <dbReference type="SAM" id="MobiDB-lite"/>
    </source>
</evidence>
<feature type="compositionally biased region" description="Low complexity" evidence="6">
    <location>
        <begin position="431"/>
        <end position="442"/>
    </location>
</feature>
<evidence type="ECO:0000313" key="10">
    <source>
        <dbReference type="Proteomes" id="UP000007494"/>
    </source>
</evidence>
<reference evidence="9" key="4">
    <citation type="journal article" date="2015" name="PLoS ONE">
        <title>Comprehensive Evaluation of Toxoplasma gondii VEG and Neospora caninum LIV Genomes with Tachyzoite Stage Transcriptome and Proteome Defines Novel Transcript Features.</title>
        <authorList>
            <person name="Ramaprasad A."/>
            <person name="Mourier T."/>
            <person name="Naeem R."/>
            <person name="Malas T.B."/>
            <person name="Moussa E."/>
            <person name="Panigrahi A."/>
            <person name="Vermont S.J."/>
            <person name="Otto T.D."/>
            <person name="Wastling J."/>
            <person name="Pain A."/>
        </authorList>
    </citation>
    <scope>NUCLEOTIDE SEQUENCE</scope>
    <source>
        <strain evidence="9">Liverpool</strain>
    </source>
</reference>
<evidence type="ECO:0000313" key="9">
    <source>
        <dbReference type="EMBL" id="CEL68508.1"/>
    </source>
</evidence>
<feature type="compositionally biased region" description="Low complexity" evidence="6">
    <location>
        <begin position="620"/>
        <end position="632"/>
    </location>
</feature>
<feature type="compositionally biased region" description="Low complexity" evidence="6">
    <location>
        <begin position="719"/>
        <end position="752"/>
    </location>
</feature>
<reference evidence="8" key="1">
    <citation type="submission" date="2011-02" db="EMBL/GenBank/DDBJ databases">
        <authorList>
            <person name="Aslett M."/>
        </authorList>
    </citation>
    <scope>NUCLEOTIDE SEQUENCE</scope>
    <source>
        <strain evidence="8">Liverpool</strain>
    </source>
</reference>
<feature type="compositionally biased region" description="Low complexity" evidence="6">
    <location>
        <begin position="2124"/>
        <end position="2158"/>
    </location>
</feature>
<evidence type="ECO:0000256" key="3">
    <source>
        <dbReference type="ARBA" id="ARBA00023125"/>
    </source>
</evidence>
<feature type="region of interest" description="Disordered" evidence="6">
    <location>
        <begin position="1841"/>
        <end position="1884"/>
    </location>
</feature>
<feature type="compositionally biased region" description="Polar residues" evidence="6">
    <location>
        <begin position="1915"/>
        <end position="1924"/>
    </location>
</feature>
<keyword evidence="2" id="KW-0805">Transcription regulation</keyword>
<feature type="compositionally biased region" description="Low complexity" evidence="6">
    <location>
        <begin position="2199"/>
        <end position="2220"/>
    </location>
</feature>
<feature type="compositionally biased region" description="Low complexity" evidence="6">
    <location>
        <begin position="1176"/>
        <end position="1191"/>
    </location>
</feature>
<feature type="compositionally biased region" description="Basic and acidic residues" evidence="6">
    <location>
        <begin position="2281"/>
        <end position="2299"/>
    </location>
</feature>
<feature type="compositionally biased region" description="Low complexity" evidence="6">
    <location>
        <begin position="2432"/>
        <end position="2463"/>
    </location>
</feature>
<dbReference type="VEuPathDB" id="ToxoDB:NCLIV_042620"/>
<feature type="region of interest" description="Disordered" evidence="6">
    <location>
        <begin position="90"/>
        <end position="117"/>
    </location>
</feature>
<feature type="compositionally biased region" description="Basic and acidic residues" evidence="6">
    <location>
        <begin position="1450"/>
        <end position="1462"/>
    </location>
</feature>
<dbReference type="Gene3D" id="1.20.5.2050">
    <property type="match status" value="1"/>
</dbReference>
<keyword evidence="4" id="KW-0804">Transcription</keyword>
<feature type="compositionally biased region" description="Low complexity" evidence="6">
    <location>
        <begin position="1102"/>
        <end position="1119"/>
    </location>
</feature>
<feature type="compositionally biased region" description="Polar residues" evidence="6">
    <location>
        <begin position="195"/>
        <end position="205"/>
    </location>
</feature>
<dbReference type="GO" id="GO:0003677">
    <property type="term" value="F:DNA binding"/>
    <property type="evidence" value="ECO:0007669"/>
    <property type="project" value="UniProtKB-KW"/>
</dbReference>
<evidence type="ECO:0000313" key="8">
    <source>
        <dbReference type="EMBL" id="CBZ51195.1"/>
    </source>
</evidence>
<feature type="compositionally biased region" description="Low complexity" evidence="6">
    <location>
        <begin position="1081"/>
        <end position="1092"/>
    </location>
</feature>
<feature type="region of interest" description="Disordered" evidence="6">
    <location>
        <begin position="1081"/>
        <end position="1326"/>
    </location>
</feature>
<reference evidence="8" key="2">
    <citation type="submission" date="2011-03" db="EMBL/GenBank/DDBJ databases">
        <title>Comparative genomics and transcriptomics of Neospora caninum and Toxoplasma gondii.</title>
        <authorList>
            <person name="Reid A.J."/>
            <person name="Sohal A."/>
            <person name="Harris D."/>
            <person name="Quail M."/>
            <person name="Sanders M."/>
            <person name="Berriman M."/>
            <person name="Wastling J.M."/>
            <person name="Pain A."/>
        </authorList>
    </citation>
    <scope>NUCLEOTIDE SEQUENCE</scope>
    <source>
        <strain evidence="8">Liverpool</strain>
    </source>
</reference>
<dbReference type="OrthoDB" id="332423at2759"/>